<dbReference type="AlphaFoldDB" id="A0A3R5QVW8"/>
<keyword evidence="1" id="KW-0813">Transport</keyword>
<sequence>MDEENDLVSMTIIANSGDARSFAFQALEEAKTGNFEKAEELLAKSDESASLAHKAQTELLFKEANGYKQDINVLLVHSQDHLMTSMLANELIKEIILLYKNK</sequence>
<dbReference type="Pfam" id="PF02255">
    <property type="entry name" value="PTS_IIA"/>
    <property type="match status" value="1"/>
</dbReference>
<dbReference type="SUPFAM" id="SSF46973">
    <property type="entry name" value="Enzyme IIa from lactose specific PTS, IIa-lac"/>
    <property type="match status" value="1"/>
</dbReference>
<dbReference type="GO" id="GO:0016740">
    <property type="term" value="F:transferase activity"/>
    <property type="evidence" value="ECO:0007669"/>
    <property type="project" value="UniProtKB-KW"/>
</dbReference>
<dbReference type="GO" id="GO:0046872">
    <property type="term" value="F:metal ion binding"/>
    <property type="evidence" value="ECO:0007669"/>
    <property type="project" value="UniProtKB-KW"/>
</dbReference>
<proteinExistence type="predicted"/>
<dbReference type="GO" id="GO:0009401">
    <property type="term" value="P:phosphoenolpyruvate-dependent sugar phosphotransferase system"/>
    <property type="evidence" value="ECO:0007669"/>
    <property type="project" value="UniProtKB-KW"/>
</dbReference>
<keyword evidence="4" id="KW-0598">Phosphotransferase system</keyword>
<evidence type="ECO:0000313" key="9">
    <source>
        <dbReference type="Proteomes" id="UP000286268"/>
    </source>
</evidence>
<dbReference type="Gene3D" id="1.20.58.80">
    <property type="entry name" value="Phosphotransferase system, lactose/cellobiose-type IIA subunit"/>
    <property type="match status" value="1"/>
</dbReference>
<evidence type="ECO:0000256" key="7">
    <source>
        <dbReference type="PROSITE-ProRule" id="PRU00418"/>
    </source>
</evidence>
<evidence type="ECO:0000256" key="2">
    <source>
        <dbReference type="ARBA" id="ARBA00022597"/>
    </source>
</evidence>
<evidence type="ECO:0000256" key="6">
    <source>
        <dbReference type="PIRSR" id="PIRSR000699-2"/>
    </source>
</evidence>
<accession>A0A3R5QVW8</accession>
<keyword evidence="6" id="KW-0460">Magnesium</keyword>
<comment type="cofactor">
    <cofactor evidence="6">
        <name>Mg(2+)</name>
        <dbReference type="ChEBI" id="CHEBI:18420"/>
    </cofactor>
    <text evidence="6">Binds 1 Mg(2+) ion per trimer.</text>
</comment>
<keyword evidence="9" id="KW-1185">Reference proteome</keyword>
<dbReference type="Proteomes" id="UP000286268">
    <property type="component" value="Chromosome"/>
</dbReference>
<evidence type="ECO:0000313" key="8">
    <source>
        <dbReference type="EMBL" id="QAA33607.1"/>
    </source>
</evidence>
<dbReference type="OrthoDB" id="389577at2"/>
<keyword evidence="2" id="KW-0762">Sugar transport</keyword>
<evidence type="ECO:0000256" key="5">
    <source>
        <dbReference type="PIRSR" id="PIRSR000699-1"/>
    </source>
</evidence>
<evidence type="ECO:0000256" key="1">
    <source>
        <dbReference type="ARBA" id="ARBA00022448"/>
    </source>
</evidence>
<gene>
    <name evidence="8" type="ORF">C1I91_19290</name>
</gene>
<dbReference type="PANTHER" id="PTHR34382">
    <property type="entry name" value="PTS SYSTEM N,N'-DIACETYLCHITOBIOSE-SPECIFIC EIIA COMPONENT"/>
    <property type="match status" value="1"/>
</dbReference>
<feature type="modified residue" description="Phosphohistidine; by HPr" evidence="7">
    <location>
        <position position="77"/>
    </location>
</feature>
<dbReference type="PROSITE" id="PS51095">
    <property type="entry name" value="PTS_EIIA_TYPE_3"/>
    <property type="match status" value="1"/>
</dbReference>
<feature type="binding site" evidence="6">
    <location>
        <position position="80"/>
    </location>
    <ligand>
        <name>Mg(2+)</name>
        <dbReference type="ChEBI" id="CHEBI:18420"/>
        <note>ligand shared between all trimeric partners</note>
    </ligand>
</feature>
<dbReference type="PIRSF" id="PIRSF000699">
    <property type="entry name" value="PTS_IILac_III"/>
    <property type="match status" value="1"/>
</dbReference>
<protein>
    <submittedName>
        <fullName evidence="8">PTS lactose/cellobiose transporter subunit IIA</fullName>
    </submittedName>
</protein>
<name>A0A3R5QVW8_9CLOT</name>
<reference evidence="8 9" key="1">
    <citation type="submission" date="2018-01" db="EMBL/GenBank/DDBJ databases">
        <title>Genome Sequencing and Assembly of Anaerobacter polyendosporus strain CT4.</title>
        <authorList>
            <person name="Tachaapaikoon C."/>
            <person name="Sutheeworapong S."/>
            <person name="Jenjaroenpun P."/>
            <person name="Wongsurawat T."/>
            <person name="Nookeaw I."/>
            <person name="Cheawchanlertfa P."/>
            <person name="Kosugi A."/>
            <person name="Cheevadhanarak S."/>
            <person name="Ratanakhanokchai K."/>
        </authorList>
    </citation>
    <scope>NUCLEOTIDE SEQUENCE [LARGE SCALE GENOMIC DNA]</scope>
    <source>
        <strain evidence="8 9">CT4</strain>
    </source>
</reference>
<dbReference type="InterPro" id="IPR003188">
    <property type="entry name" value="PTS_IIA_lac/cel"/>
</dbReference>
<feature type="active site" description="Tele-phosphohistidine intermediate" evidence="5">
    <location>
        <position position="77"/>
    </location>
</feature>
<dbReference type="InterPro" id="IPR036542">
    <property type="entry name" value="PTS_IIA_lac/cel_sf"/>
</dbReference>
<dbReference type="CDD" id="cd00215">
    <property type="entry name" value="PTS_IIA_lac"/>
    <property type="match status" value="1"/>
</dbReference>
<dbReference type="RefSeq" id="WP_128214334.1">
    <property type="nucleotide sequence ID" value="NZ_CP025746.1"/>
</dbReference>
<dbReference type="PANTHER" id="PTHR34382:SF7">
    <property type="entry name" value="PTS SYSTEM N,N'-DIACETYLCHITOBIOSE-SPECIFIC EIIA COMPONENT"/>
    <property type="match status" value="1"/>
</dbReference>
<dbReference type="KEGG" id="cmah:C1I91_19290"/>
<organism evidence="8 9">
    <name type="scientific">Clostridium manihotivorum</name>
    <dbReference type="NCBI Taxonomy" id="2320868"/>
    <lineage>
        <taxon>Bacteria</taxon>
        <taxon>Bacillati</taxon>
        <taxon>Bacillota</taxon>
        <taxon>Clostridia</taxon>
        <taxon>Eubacteriales</taxon>
        <taxon>Clostridiaceae</taxon>
        <taxon>Clostridium</taxon>
    </lineage>
</organism>
<dbReference type="EMBL" id="CP025746">
    <property type="protein sequence ID" value="QAA33607.1"/>
    <property type="molecule type" value="Genomic_DNA"/>
</dbReference>
<keyword evidence="3" id="KW-0808">Transferase</keyword>
<evidence type="ECO:0000256" key="4">
    <source>
        <dbReference type="ARBA" id="ARBA00022683"/>
    </source>
</evidence>
<keyword evidence="6" id="KW-0479">Metal-binding</keyword>
<evidence type="ECO:0000256" key="3">
    <source>
        <dbReference type="ARBA" id="ARBA00022679"/>
    </source>
</evidence>